<dbReference type="GO" id="GO:0006729">
    <property type="term" value="P:tetrahydrobiopterin biosynthetic process"/>
    <property type="evidence" value="ECO:0007669"/>
    <property type="project" value="TreeGrafter"/>
</dbReference>
<dbReference type="SUPFAM" id="SSF51735">
    <property type="entry name" value="NAD(P)-binding Rossmann-fold domains"/>
    <property type="match status" value="1"/>
</dbReference>
<evidence type="ECO:0000259" key="6">
    <source>
        <dbReference type="SMART" id="SM00822"/>
    </source>
</evidence>
<dbReference type="PANTHER" id="PTHR44085">
    <property type="entry name" value="SEPIAPTERIN REDUCTASE"/>
    <property type="match status" value="1"/>
</dbReference>
<dbReference type="PRINTS" id="PR00081">
    <property type="entry name" value="GDHRDH"/>
</dbReference>
<keyword evidence="4" id="KW-0560">Oxidoreductase</keyword>
<evidence type="ECO:0000256" key="1">
    <source>
        <dbReference type="ARBA" id="ARBA00004496"/>
    </source>
</evidence>
<dbReference type="InterPro" id="IPR057326">
    <property type="entry name" value="KR_dom"/>
</dbReference>
<evidence type="ECO:0000313" key="8">
    <source>
        <dbReference type="Proteomes" id="UP000295525"/>
    </source>
</evidence>
<keyword evidence="8" id="KW-1185">Reference proteome</keyword>
<evidence type="ECO:0000256" key="2">
    <source>
        <dbReference type="ARBA" id="ARBA00022490"/>
    </source>
</evidence>
<dbReference type="NCBIfam" id="NF005436">
    <property type="entry name" value="PRK07023.1"/>
    <property type="match status" value="1"/>
</dbReference>
<dbReference type="InterPro" id="IPR002347">
    <property type="entry name" value="SDR_fam"/>
</dbReference>
<evidence type="ECO:0000313" key="7">
    <source>
        <dbReference type="EMBL" id="TCT04435.1"/>
    </source>
</evidence>
<dbReference type="GO" id="GO:0004757">
    <property type="term" value="F:sepiapterin reductase (NADP+) activity"/>
    <property type="evidence" value="ECO:0007669"/>
    <property type="project" value="TreeGrafter"/>
</dbReference>
<dbReference type="PANTHER" id="PTHR44085:SF2">
    <property type="entry name" value="SEPIAPTERIN REDUCTASE"/>
    <property type="match status" value="1"/>
</dbReference>
<dbReference type="InterPro" id="IPR051721">
    <property type="entry name" value="Biopterin_syn/organic_redct"/>
</dbReference>
<comment type="caution">
    <text evidence="7">The sequence shown here is derived from an EMBL/GenBank/DDBJ whole genome shotgun (WGS) entry which is preliminary data.</text>
</comment>
<dbReference type="PRINTS" id="PR00080">
    <property type="entry name" value="SDRFAMILY"/>
</dbReference>
<protein>
    <submittedName>
        <fullName evidence="7">Sepiapterin reductase</fullName>
    </submittedName>
</protein>
<dbReference type="Gene3D" id="3.40.50.720">
    <property type="entry name" value="NAD(P)-binding Rossmann-like Domain"/>
    <property type="match status" value="1"/>
</dbReference>
<reference evidence="7 8" key="1">
    <citation type="submission" date="2019-03" db="EMBL/GenBank/DDBJ databases">
        <title>Genomic Encyclopedia of Type Strains, Phase IV (KMG-IV): sequencing the most valuable type-strain genomes for metagenomic binning, comparative biology and taxonomic classification.</title>
        <authorList>
            <person name="Goeker M."/>
        </authorList>
    </citation>
    <scope>NUCLEOTIDE SEQUENCE [LARGE SCALE GENOMIC DNA]</scope>
    <source>
        <strain evidence="7 8">DSM 24591</strain>
    </source>
</reference>
<keyword evidence="2" id="KW-0963">Cytoplasm</keyword>
<dbReference type="EMBL" id="SMAJ01000012">
    <property type="protein sequence ID" value="TCT04435.1"/>
    <property type="molecule type" value="Genomic_DNA"/>
</dbReference>
<dbReference type="RefSeq" id="WP_132583794.1">
    <property type="nucleotide sequence ID" value="NZ_SMAJ01000012.1"/>
</dbReference>
<accession>A0A4R3M046</accession>
<comment type="similarity">
    <text evidence="5">Belongs to the short-chain dehydrogenases/reductases (SDR) family.</text>
</comment>
<evidence type="ECO:0000256" key="5">
    <source>
        <dbReference type="RuleBase" id="RU000363"/>
    </source>
</evidence>
<evidence type="ECO:0000256" key="3">
    <source>
        <dbReference type="ARBA" id="ARBA00022857"/>
    </source>
</evidence>
<dbReference type="Pfam" id="PF00106">
    <property type="entry name" value="adh_short"/>
    <property type="match status" value="1"/>
</dbReference>
<organism evidence="7 8">
    <name type="scientific">Paralcaligenes ureilyticus</name>
    <dbReference type="NCBI Taxonomy" id="627131"/>
    <lineage>
        <taxon>Bacteria</taxon>
        <taxon>Pseudomonadati</taxon>
        <taxon>Pseudomonadota</taxon>
        <taxon>Betaproteobacteria</taxon>
        <taxon>Burkholderiales</taxon>
        <taxon>Alcaligenaceae</taxon>
        <taxon>Paralcaligenes</taxon>
    </lineage>
</organism>
<gene>
    <name evidence="7" type="ORF">EDC26_11227</name>
</gene>
<dbReference type="GO" id="GO:0005737">
    <property type="term" value="C:cytoplasm"/>
    <property type="evidence" value="ECO:0007669"/>
    <property type="project" value="UniProtKB-SubCell"/>
</dbReference>
<dbReference type="PROSITE" id="PS00061">
    <property type="entry name" value="ADH_SHORT"/>
    <property type="match status" value="1"/>
</dbReference>
<comment type="subcellular location">
    <subcellularLocation>
        <location evidence="1">Cytoplasm</location>
    </subcellularLocation>
</comment>
<dbReference type="Proteomes" id="UP000295525">
    <property type="component" value="Unassembled WGS sequence"/>
</dbReference>
<sequence length="250" mass="26253">MNLSTVAVISGASKGLGQALALGLMDPGAHIITMARSRNASLAARAADAGCTLQQIQVDLSDPRAAQRSATQIMAALPGGAQRYLLINNAGTVDPVRAAAQLDDEAAITAAFGLNVTSLMLMSAAFLRATRDLKAQRRILNISSGAGRNAMPGWAVYCATKAAVDRYSQVVAAEAPDVRVVSLAPGVVDTGMQEHIRASDPKDFPGLSRFVSMHEEGQLASPAETAAKILRYIARDDFGTTVLDDIRNYS</sequence>
<dbReference type="SMART" id="SM00822">
    <property type="entry name" value="PKS_KR"/>
    <property type="match status" value="1"/>
</dbReference>
<keyword evidence="3" id="KW-0521">NADP</keyword>
<dbReference type="InterPro" id="IPR036291">
    <property type="entry name" value="NAD(P)-bd_dom_sf"/>
</dbReference>
<dbReference type="AlphaFoldDB" id="A0A4R3M046"/>
<proteinExistence type="inferred from homology"/>
<dbReference type="InterPro" id="IPR020904">
    <property type="entry name" value="Sc_DH/Rdtase_CS"/>
</dbReference>
<evidence type="ECO:0000256" key="4">
    <source>
        <dbReference type="ARBA" id="ARBA00023002"/>
    </source>
</evidence>
<dbReference type="OrthoDB" id="9794387at2"/>
<name>A0A4R3M046_9BURK</name>
<feature type="domain" description="Ketoreductase" evidence="6">
    <location>
        <begin position="5"/>
        <end position="204"/>
    </location>
</feature>